<dbReference type="Gene3D" id="3.30.530.20">
    <property type="match status" value="1"/>
</dbReference>
<reference evidence="4" key="1">
    <citation type="submission" date="2020-08" db="EMBL/GenBank/DDBJ databases">
        <title>Lacibacter sp. S13-6-6 genome sequencing.</title>
        <authorList>
            <person name="Jin L."/>
        </authorList>
    </citation>
    <scope>NUCLEOTIDE SEQUENCE [LARGE SCALE GENOMIC DNA]</scope>
    <source>
        <strain evidence="4">S13-6-6</strain>
    </source>
</reference>
<dbReference type="Pfam" id="PF08327">
    <property type="entry name" value="AHSA1"/>
    <property type="match status" value="1"/>
</dbReference>
<protein>
    <submittedName>
        <fullName evidence="3">SRPBCC domain-containing protein</fullName>
    </submittedName>
</protein>
<keyword evidence="4" id="KW-1185">Reference proteome</keyword>
<comment type="similarity">
    <text evidence="1">Belongs to the AHA1 family.</text>
</comment>
<evidence type="ECO:0000259" key="2">
    <source>
        <dbReference type="Pfam" id="PF08327"/>
    </source>
</evidence>
<dbReference type="Proteomes" id="UP000515344">
    <property type="component" value="Chromosome"/>
</dbReference>
<feature type="domain" description="Activator of Hsp90 ATPase homologue 1/2-like C-terminal" evidence="2">
    <location>
        <begin position="11"/>
        <end position="143"/>
    </location>
</feature>
<organism evidence="3 4">
    <name type="scientific">Lacibacter sediminis</name>
    <dbReference type="NCBI Taxonomy" id="2760713"/>
    <lineage>
        <taxon>Bacteria</taxon>
        <taxon>Pseudomonadati</taxon>
        <taxon>Bacteroidota</taxon>
        <taxon>Chitinophagia</taxon>
        <taxon>Chitinophagales</taxon>
        <taxon>Chitinophagaceae</taxon>
        <taxon>Lacibacter</taxon>
    </lineage>
</organism>
<name>A0A7G5XKU2_9BACT</name>
<dbReference type="EMBL" id="CP060007">
    <property type="protein sequence ID" value="QNA46095.1"/>
    <property type="molecule type" value="Genomic_DNA"/>
</dbReference>
<evidence type="ECO:0000256" key="1">
    <source>
        <dbReference type="ARBA" id="ARBA00006817"/>
    </source>
</evidence>
<sequence>MERLHFSVDINAPKEKVWDSLWAKEKYETWTAVFSEGSTVETDWKEGSKVLFTDGKGSGMVSKIAANKPNEYMSFTHLGEMKDGVEDTTSEKVKIWQGCTESYTLTENNGATKLEVNMDITPDFKDYFENTWPKAIEAIKTLAESKN</sequence>
<proteinExistence type="inferred from homology"/>
<evidence type="ECO:0000313" key="4">
    <source>
        <dbReference type="Proteomes" id="UP000515344"/>
    </source>
</evidence>
<gene>
    <name evidence="3" type="ORF">H4075_07910</name>
</gene>
<dbReference type="AlphaFoldDB" id="A0A7G5XKU2"/>
<dbReference type="RefSeq" id="WP_182805714.1">
    <property type="nucleotide sequence ID" value="NZ_CP060007.1"/>
</dbReference>
<dbReference type="SUPFAM" id="SSF55961">
    <property type="entry name" value="Bet v1-like"/>
    <property type="match status" value="1"/>
</dbReference>
<dbReference type="InterPro" id="IPR013538">
    <property type="entry name" value="ASHA1/2-like_C"/>
</dbReference>
<dbReference type="CDD" id="cd07814">
    <property type="entry name" value="SRPBCC_CalC_Aha1-like"/>
    <property type="match status" value="1"/>
</dbReference>
<accession>A0A7G5XKU2</accession>
<dbReference type="KEGG" id="lacs:H4075_07910"/>
<evidence type="ECO:0000313" key="3">
    <source>
        <dbReference type="EMBL" id="QNA46095.1"/>
    </source>
</evidence>
<dbReference type="InterPro" id="IPR023393">
    <property type="entry name" value="START-like_dom_sf"/>
</dbReference>